<evidence type="ECO:0000313" key="4">
    <source>
        <dbReference type="Proteomes" id="UP000290289"/>
    </source>
</evidence>
<evidence type="ECO:0000256" key="1">
    <source>
        <dbReference type="SAM" id="SignalP"/>
    </source>
</evidence>
<proteinExistence type="predicted"/>
<dbReference type="InterPro" id="IPR045285">
    <property type="entry name" value="At5g19230-like"/>
</dbReference>
<comment type="caution">
    <text evidence="3">The sequence shown here is derived from an EMBL/GenBank/DDBJ whole genome shotgun (WGS) entry which is preliminary data.</text>
</comment>
<dbReference type="Pfam" id="PF25884">
    <property type="entry name" value="At5g19230"/>
    <property type="match status" value="1"/>
</dbReference>
<dbReference type="PANTHER" id="PTHR33976">
    <property type="entry name" value="OS07G0645000 PROTEIN"/>
    <property type="match status" value="1"/>
</dbReference>
<reference evidence="3 4" key="1">
    <citation type="submission" date="2018-10" db="EMBL/GenBank/DDBJ databases">
        <title>A high-quality apple genome assembly.</title>
        <authorList>
            <person name="Hu J."/>
        </authorList>
    </citation>
    <scope>NUCLEOTIDE SEQUENCE [LARGE SCALE GENOMIC DNA]</scope>
    <source>
        <strain evidence="4">cv. HFTH1</strain>
        <tissue evidence="3">Young leaf</tissue>
    </source>
</reference>
<organism evidence="3 4">
    <name type="scientific">Malus domestica</name>
    <name type="common">Apple</name>
    <name type="synonym">Pyrus malus</name>
    <dbReference type="NCBI Taxonomy" id="3750"/>
    <lineage>
        <taxon>Eukaryota</taxon>
        <taxon>Viridiplantae</taxon>
        <taxon>Streptophyta</taxon>
        <taxon>Embryophyta</taxon>
        <taxon>Tracheophyta</taxon>
        <taxon>Spermatophyta</taxon>
        <taxon>Magnoliopsida</taxon>
        <taxon>eudicotyledons</taxon>
        <taxon>Gunneridae</taxon>
        <taxon>Pentapetalae</taxon>
        <taxon>rosids</taxon>
        <taxon>fabids</taxon>
        <taxon>Rosales</taxon>
        <taxon>Rosaceae</taxon>
        <taxon>Amygdaloideae</taxon>
        <taxon>Maleae</taxon>
        <taxon>Malus</taxon>
    </lineage>
</organism>
<dbReference type="PANTHER" id="PTHR33976:SF8">
    <property type="entry name" value="OS07G0645000 PROTEIN"/>
    <property type="match status" value="1"/>
</dbReference>
<name>A0A498HIH6_MALDO</name>
<protein>
    <recommendedName>
        <fullName evidence="2">Uncharacterized GPI-anchored protein At5g19230-like domain-containing protein</fullName>
    </recommendedName>
</protein>
<feature type="signal peptide" evidence="1">
    <location>
        <begin position="1"/>
        <end position="26"/>
    </location>
</feature>
<evidence type="ECO:0000313" key="3">
    <source>
        <dbReference type="EMBL" id="RXH70520.1"/>
    </source>
</evidence>
<accession>A0A498HIH6</accession>
<feature type="domain" description="Uncharacterized GPI-anchored protein At5g19230-like" evidence="2">
    <location>
        <begin position="32"/>
        <end position="159"/>
    </location>
</feature>
<gene>
    <name evidence="3" type="ORF">DVH24_013266</name>
</gene>
<evidence type="ECO:0000259" key="2">
    <source>
        <dbReference type="Pfam" id="PF25884"/>
    </source>
</evidence>
<sequence length="204" mass="22010">MASPLRLLLLPLLLSCIVLLSHQVKCDGVDEEDSLLQGINTYRTATLNLMALTKNANAECLADEIAEQFKNQPCTNTTGSNTVPGTEPNFPDYPKLLAKCHLNVSNTRDGVIMPACVPSLVPSLVLTNFTKSQYSDKLNDTKFTGIGIGSEDNWIVVVLTTSTPEGSFVTAQSSPDAQDSTGSASKISLVPYLLFLLMGFIFHL</sequence>
<dbReference type="InterPro" id="IPR059083">
    <property type="entry name" value="At5g19230_dom"/>
</dbReference>
<dbReference type="Proteomes" id="UP000290289">
    <property type="component" value="Chromosome 16"/>
</dbReference>
<keyword evidence="1" id="KW-0732">Signal</keyword>
<dbReference type="EMBL" id="RDQH01000342">
    <property type="protein sequence ID" value="RXH70520.1"/>
    <property type="molecule type" value="Genomic_DNA"/>
</dbReference>
<dbReference type="AlphaFoldDB" id="A0A498HIH6"/>
<dbReference type="STRING" id="3750.A0A498HIH6"/>
<keyword evidence="4" id="KW-1185">Reference proteome</keyword>
<dbReference type="SMR" id="A0A498HIH6"/>
<feature type="chain" id="PRO_5019722723" description="Uncharacterized GPI-anchored protein At5g19230-like domain-containing protein" evidence="1">
    <location>
        <begin position="27"/>
        <end position="204"/>
    </location>
</feature>